<accession>A0A368XNF0</accession>
<reference evidence="1 2" key="1">
    <citation type="submission" date="2018-07" db="EMBL/GenBank/DDBJ databases">
        <title>Genomic Encyclopedia of Type Strains, Phase IV (KMG-IV): sequencing the most valuable type-strain genomes for metagenomic binning, comparative biology and taxonomic classification.</title>
        <authorList>
            <person name="Goeker M."/>
        </authorList>
    </citation>
    <scope>NUCLEOTIDE SEQUENCE [LARGE SCALE GENOMIC DNA]</scope>
    <source>
        <strain evidence="1 2">DSM 21634</strain>
    </source>
</reference>
<sequence length="39" mass="4131">MPVDLALLSNNSFRAMPVKSLAPLIHEVGSSFGVCSDRA</sequence>
<gene>
    <name evidence="1" type="ORF">DES41_106367</name>
</gene>
<evidence type="ECO:0000313" key="1">
    <source>
        <dbReference type="EMBL" id="RCW69493.1"/>
    </source>
</evidence>
<keyword evidence="2" id="KW-1185">Reference proteome</keyword>
<proteinExistence type="predicted"/>
<comment type="caution">
    <text evidence="1">The sequence shown here is derived from an EMBL/GenBank/DDBJ whole genome shotgun (WGS) entry which is preliminary data.</text>
</comment>
<organism evidence="1 2">
    <name type="scientific">Pseudorhodoferax soli</name>
    <dbReference type="NCBI Taxonomy" id="545864"/>
    <lineage>
        <taxon>Bacteria</taxon>
        <taxon>Pseudomonadati</taxon>
        <taxon>Pseudomonadota</taxon>
        <taxon>Betaproteobacteria</taxon>
        <taxon>Burkholderiales</taxon>
        <taxon>Comamonadaceae</taxon>
    </lineage>
</organism>
<dbReference type="AlphaFoldDB" id="A0A368XNF0"/>
<dbReference type="Proteomes" id="UP000252884">
    <property type="component" value="Unassembled WGS sequence"/>
</dbReference>
<name>A0A368XNF0_9BURK</name>
<evidence type="ECO:0000313" key="2">
    <source>
        <dbReference type="Proteomes" id="UP000252884"/>
    </source>
</evidence>
<protein>
    <submittedName>
        <fullName evidence="1">Uncharacterized protein</fullName>
    </submittedName>
</protein>
<dbReference type="EMBL" id="QPJK01000006">
    <property type="protein sequence ID" value="RCW69493.1"/>
    <property type="molecule type" value="Genomic_DNA"/>
</dbReference>